<gene>
    <name evidence="1" type="ORF">MDMS009_2786</name>
</gene>
<dbReference type="HOGENOM" id="CLU_1737515_0_0_6"/>
<evidence type="ECO:0000313" key="1">
    <source>
        <dbReference type="EMBL" id="EEF78613.1"/>
    </source>
</evidence>
<evidence type="ECO:0000313" key="2">
    <source>
        <dbReference type="Proteomes" id="UP000004679"/>
    </source>
</evidence>
<protein>
    <submittedName>
        <fullName evidence="1">Uncharacterized protein</fullName>
    </submittedName>
</protein>
<reference evidence="1 2" key="1">
    <citation type="journal article" date="2011" name="J. Bacteriol.">
        <title>Draft genome sequence of the chemolithoheterotrophic, halophilic methylotroph Methylophaga thiooxydans DMS010.</title>
        <authorList>
            <person name="Boden R."/>
            <person name="Ferriera S."/>
            <person name="Johnson J."/>
            <person name="Kelly D.P."/>
            <person name="Murrell J.C."/>
            <person name="Schafer H."/>
        </authorList>
    </citation>
    <scope>NUCLEOTIDE SEQUENCE [LARGE SCALE GENOMIC DNA]</scope>
    <source>
        <strain evidence="1 2">DMS010</strain>
    </source>
</reference>
<name>C0N954_9GAMM</name>
<sequence length="152" mass="16940">MQVSNISHITAATQALKSGNNLPPAKEQILQAPQESASTSIRDLAKSIDPSNMSRNDARAIVEAQRQAGERIELDNPLLLHSMILVNENGQLRNATETDPIMNEKFNMFDAFKSEIEFNISKGLPTDSLEKGLDFLEEFKNLRGKPEIDLYV</sequence>
<dbReference type="Proteomes" id="UP000004679">
    <property type="component" value="Unassembled WGS sequence"/>
</dbReference>
<proteinExistence type="predicted"/>
<dbReference type="OrthoDB" id="6401886at2"/>
<dbReference type="EMBL" id="GG657906">
    <property type="protein sequence ID" value="EEF78613.1"/>
    <property type="molecule type" value="Genomic_DNA"/>
</dbReference>
<dbReference type="RefSeq" id="WP_008292153.1">
    <property type="nucleotide sequence ID" value="NZ_GG657906.1"/>
</dbReference>
<keyword evidence="2" id="KW-1185">Reference proteome</keyword>
<accession>C0N954</accession>
<dbReference type="AlphaFoldDB" id="C0N954"/>
<organism evidence="1 2">
    <name type="scientific">Methylophaga thiooxydans DMS010</name>
    <dbReference type="NCBI Taxonomy" id="637616"/>
    <lineage>
        <taxon>Bacteria</taxon>
        <taxon>Pseudomonadati</taxon>
        <taxon>Pseudomonadota</taxon>
        <taxon>Gammaproteobacteria</taxon>
        <taxon>Thiotrichales</taxon>
        <taxon>Piscirickettsiaceae</taxon>
        <taxon>Methylophaga</taxon>
    </lineage>
</organism>